<dbReference type="GO" id="GO:0003743">
    <property type="term" value="F:translation initiation factor activity"/>
    <property type="evidence" value="ECO:0007669"/>
    <property type="project" value="UniProtKB-KW"/>
</dbReference>
<dbReference type="Proteomes" id="UP001146793">
    <property type="component" value="Unassembled WGS sequence"/>
</dbReference>
<dbReference type="Pfam" id="PF00076">
    <property type="entry name" value="RRM_1"/>
    <property type="match status" value="1"/>
</dbReference>
<keyword evidence="4" id="KW-0396">Initiation factor</keyword>
<dbReference type="InterPro" id="IPR035979">
    <property type="entry name" value="RBD_domain_sf"/>
</dbReference>
<organism evidence="4 5">
    <name type="scientific">Anaeramoeba flamelloides</name>
    <dbReference type="NCBI Taxonomy" id="1746091"/>
    <lineage>
        <taxon>Eukaryota</taxon>
        <taxon>Metamonada</taxon>
        <taxon>Anaeramoebidae</taxon>
        <taxon>Anaeramoeba</taxon>
    </lineage>
</organism>
<evidence type="ECO:0000313" key="5">
    <source>
        <dbReference type="Proteomes" id="UP001146793"/>
    </source>
</evidence>
<evidence type="ECO:0000313" key="4">
    <source>
        <dbReference type="EMBL" id="KAJ3428278.1"/>
    </source>
</evidence>
<reference evidence="4" key="1">
    <citation type="submission" date="2022-08" db="EMBL/GenBank/DDBJ databases">
        <title>Novel sulphate-reducing endosymbionts in the free-living metamonad Anaeramoeba.</title>
        <authorList>
            <person name="Jerlstrom-Hultqvist J."/>
            <person name="Cepicka I."/>
            <person name="Gallot-Lavallee L."/>
            <person name="Salas-Leiva D."/>
            <person name="Curtis B.A."/>
            <person name="Zahonova K."/>
            <person name="Pipaliya S."/>
            <person name="Dacks J."/>
            <person name="Roger A.J."/>
        </authorList>
    </citation>
    <scope>NUCLEOTIDE SEQUENCE</scope>
    <source>
        <strain evidence="4">Busselton2</strain>
    </source>
</reference>
<evidence type="ECO:0000256" key="1">
    <source>
        <dbReference type="ARBA" id="ARBA00022884"/>
    </source>
</evidence>
<comment type="caution">
    <text evidence="4">The sequence shown here is derived from an EMBL/GenBank/DDBJ whole genome shotgun (WGS) entry which is preliminary data.</text>
</comment>
<keyword evidence="4" id="KW-0648">Protein biosynthesis</keyword>
<name>A0AAV7YER3_9EUKA</name>
<evidence type="ECO:0000256" key="2">
    <source>
        <dbReference type="PROSITE-ProRule" id="PRU00176"/>
    </source>
</evidence>
<dbReference type="Gene3D" id="3.30.70.330">
    <property type="match status" value="1"/>
</dbReference>
<dbReference type="EMBL" id="JANTQA010000060">
    <property type="protein sequence ID" value="KAJ3428278.1"/>
    <property type="molecule type" value="Genomic_DNA"/>
</dbReference>
<dbReference type="SMART" id="SM00360">
    <property type="entry name" value="RRM"/>
    <property type="match status" value="1"/>
</dbReference>
<dbReference type="InterPro" id="IPR012677">
    <property type="entry name" value="Nucleotide-bd_a/b_plait_sf"/>
</dbReference>
<gene>
    <name evidence="4" type="ORF">M0812_25910</name>
</gene>
<protein>
    <submittedName>
        <fullName evidence="4">Eukaryotic translation initiation factor 3 subunit g</fullName>
    </submittedName>
</protein>
<dbReference type="GO" id="GO:0003723">
    <property type="term" value="F:RNA binding"/>
    <property type="evidence" value="ECO:0007669"/>
    <property type="project" value="UniProtKB-UniRule"/>
</dbReference>
<dbReference type="PANTHER" id="PTHR10352">
    <property type="entry name" value="EUKARYOTIC TRANSLATION INITIATION FACTOR 3 SUBUNIT G"/>
    <property type="match status" value="1"/>
</dbReference>
<dbReference type="SUPFAM" id="SSF54928">
    <property type="entry name" value="RNA-binding domain, RBD"/>
    <property type="match status" value="1"/>
</dbReference>
<sequence>MEEFKYLEFKRPQVINVKQNLEESNPLISSARELGIKHFEKNHSKTSKLFVTTKPSELDREGLYNRDDSNQQRRYQQFPTIRVTDFSPNINIDAFRDMFEKHGDLQRFYLPTDNNNELRGFGYVSYYEEEDCETAIKEINGTRFDNRVIHCSKARPRK</sequence>
<accession>A0AAV7YER3</accession>
<dbReference type="AlphaFoldDB" id="A0AAV7YER3"/>
<keyword evidence="1 2" id="KW-0694">RNA-binding</keyword>
<feature type="domain" description="RRM" evidence="3">
    <location>
        <begin position="79"/>
        <end position="156"/>
    </location>
</feature>
<dbReference type="InterPro" id="IPR000504">
    <property type="entry name" value="RRM_dom"/>
</dbReference>
<proteinExistence type="predicted"/>
<dbReference type="PROSITE" id="PS50102">
    <property type="entry name" value="RRM"/>
    <property type="match status" value="1"/>
</dbReference>
<evidence type="ECO:0000259" key="3">
    <source>
        <dbReference type="PROSITE" id="PS50102"/>
    </source>
</evidence>